<dbReference type="Proteomes" id="UP000185779">
    <property type="component" value="Unassembled WGS sequence"/>
</dbReference>
<gene>
    <name evidence="2" type="ORF">SBU_000750</name>
</gene>
<feature type="transmembrane region" description="Helical" evidence="1">
    <location>
        <begin position="12"/>
        <end position="32"/>
    </location>
</feature>
<sequence>MILYDRLSDLISLKGINILIVLLSLLLFLLLYRANQKNKRTSQVQPDAETSISWKEQLEKLVRRYNLESLTIATKDGFVVLSSSPSPEADAASFSSLYTCVVEEKGIKEGVVPIASESGVAWVAPMQVGGMDETLCVMRSEAGIRERVALRIKNETERLIETIFTAS</sequence>
<comment type="caution">
    <text evidence="2">The sequence shown here is derived from an EMBL/GenBank/DDBJ whole genome shotgun (WGS) entry which is preliminary data.</text>
</comment>
<reference evidence="2" key="1">
    <citation type="submission" date="2016-05" db="EMBL/GenBank/DDBJ databases">
        <title>Microbial consortia oxidize butane by reversing methanogenesis.</title>
        <authorList>
            <person name="Laso-Perez R."/>
            <person name="Richter M."/>
            <person name="Wegener G."/>
            <person name="Musat F."/>
        </authorList>
    </citation>
    <scope>NUCLEOTIDE SEQUENCE [LARGE SCALE GENOMIC DNA]</scope>
    <source>
        <strain evidence="2">BOX1</strain>
    </source>
</reference>
<evidence type="ECO:0000313" key="2">
    <source>
        <dbReference type="EMBL" id="OFV66208.1"/>
    </source>
</evidence>
<name>A0A1F2P4U8_9EURY</name>
<protein>
    <recommendedName>
        <fullName evidence="4">Roadblock/LAMTOR2 domain-containing protein</fullName>
    </recommendedName>
</protein>
<evidence type="ECO:0000313" key="3">
    <source>
        <dbReference type="Proteomes" id="UP000185779"/>
    </source>
</evidence>
<evidence type="ECO:0000256" key="1">
    <source>
        <dbReference type="SAM" id="Phobius"/>
    </source>
</evidence>
<dbReference type="EMBL" id="LYOR01000003">
    <property type="protein sequence ID" value="OFV66208.1"/>
    <property type="molecule type" value="Genomic_DNA"/>
</dbReference>
<evidence type="ECO:0008006" key="4">
    <source>
        <dbReference type="Google" id="ProtNLM"/>
    </source>
</evidence>
<proteinExistence type="predicted"/>
<keyword evidence="1" id="KW-0812">Transmembrane</keyword>
<organism evidence="2 3">
    <name type="scientific">Candidatus Syntropharchaeum butanivorans</name>
    <dbReference type="NCBI Taxonomy" id="1839936"/>
    <lineage>
        <taxon>Archaea</taxon>
        <taxon>Methanobacteriati</taxon>
        <taxon>Methanobacteriota</taxon>
        <taxon>Stenosarchaea group</taxon>
        <taxon>Methanomicrobia</taxon>
        <taxon>Methanosarcinales</taxon>
        <taxon>ANME-2 cluster</taxon>
        <taxon>Candidatus Syntropharchaeum</taxon>
    </lineage>
</organism>
<keyword evidence="3" id="KW-1185">Reference proteome</keyword>
<dbReference type="STRING" id="1839936.SBU_000750"/>
<dbReference type="AlphaFoldDB" id="A0A1F2P4U8"/>
<accession>A0A1F2P4U8</accession>
<keyword evidence="1" id="KW-0472">Membrane</keyword>
<keyword evidence="1" id="KW-1133">Transmembrane helix</keyword>